<keyword evidence="7" id="KW-1185">Reference proteome</keyword>
<name>A0A543AQ06_9ACTN</name>
<dbReference type="PANTHER" id="PTHR43780">
    <property type="entry name" value="1-AMINOCYCLOPROPANE-1-CARBOXYLATE DEAMINASE-RELATED"/>
    <property type="match status" value="1"/>
</dbReference>
<evidence type="ECO:0000313" key="6">
    <source>
        <dbReference type="EMBL" id="TQL74654.1"/>
    </source>
</evidence>
<dbReference type="Pfam" id="PF00291">
    <property type="entry name" value="PALP"/>
    <property type="match status" value="1"/>
</dbReference>
<comment type="similarity">
    <text evidence="2">Belongs to the ACC deaminase/D-cysteine desulfhydrase family.</text>
</comment>
<evidence type="ECO:0000313" key="7">
    <source>
        <dbReference type="Proteomes" id="UP000317043"/>
    </source>
</evidence>
<dbReference type="GO" id="GO:0019148">
    <property type="term" value="F:D-cysteine desulfhydrase activity"/>
    <property type="evidence" value="ECO:0007669"/>
    <property type="project" value="TreeGrafter"/>
</dbReference>
<organism evidence="6 7">
    <name type="scientific">Stackebrandtia endophytica</name>
    <dbReference type="NCBI Taxonomy" id="1496996"/>
    <lineage>
        <taxon>Bacteria</taxon>
        <taxon>Bacillati</taxon>
        <taxon>Actinomycetota</taxon>
        <taxon>Actinomycetes</taxon>
        <taxon>Glycomycetales</taxon>
        <taxon>Glycomycetaceae</taxon>
        <taxon>Stackebrandtia</taxon>
    </lineage>
</organism>
<dbReference type="Proteomes" id="UP000317043">
    <property type="component" value="Unassembled WGS sequence"/>
</dbReference>
<gene>
    <name evidence="6" type="ORF">FB566_0140</name>
</gene>
<dbReference type="InterPro" id="IPR036052">
    <property type="entry name" value="TrpB-like_PALP_sf"/>
</dbReference>
<proteinExistence type="inferred from homology"/>
<dbReference type="EMBL" id="VFOW01000001">
    <property type="protein sequence ID" value="TQL74654.1"/>
    <property type="molecule type" value="Genomic_DNA"/>
</dbReference>
<comment type="cofactor">
    <cofactor evidence="1">
        <name>pyridoxal 5'-phosphate</name>
        <dbReference type="ChEBI" id="CHEBI:597326"/>
    </cofactor>
</comment>
<comment type="caution">
    <text evidence="6">The sequence shown here is derived from an EMBL/GenBank/DDBJ whole genome shotgun (WGS) entry which is preliminary data.</text>
</comment>
<dbReference type="InterPro" id="IPR027278">
    <property type="entry name" value="ACCD_DCysDesulf"/>
</dbReference>
<evidence type="ECO:0000256" key="4">
    <source>
        <dbReference type="SAM" id="MobiDB-lite"/>
    </source>
</evidence>
<keyword evidence="3" id="KW-0663">Pyridoxal phosphate</keyword>
<evidence type="ECO:0000256" key="1">
    <source>
        <dbReference type="ARBA" id="ARBA00001933"/>
    </source>
</evidence>
<accession>A0A543AQ06</accession>
<dbReference type="PANTHER" id="PTHR43780:SF2">
    <property type="entry name" value="1-AMINOCYCLOPROPANE-1-CARBOXYLATE DEAMINASE-RELATED"/>
    <property type="match status" value="1"/>
</dbReference>
<evidence type="ECO:0000259" key="5">
    <source>
        <dbReference type="Pfam" id="PF00291"/>
    </source>
</evidence>
<evidence type="ECO:0000256" key="2">
    <source>
        <dbReference type="ARBA" id="ARBA00008639"/>
    </source>
</evidence>
<sequence length="459" mass="50004">MGVTDTGIALPSPVIEVHDDRLRSYGVRLWLKRDDLIDSLIPGNKWRKLKHNLAGATTDRPILTFGGAYSHHIAATAAAGHRYGLATIGVIRGEERLPLNPVLTAARDHGMRLTYLDRTTYRRKTDPPVVARLRSEFGDVQMIPEGGSNAAGVVGCRELGGELAAQLEVDWVCCPVGSGGTLAGLAAGVAERTRVLGVSVLGGTGFLDPIVAELQREAFGTRMGDWRIAYGFHHGGYAKRSPQLTEFIDRFDVQHGVRLEPIYVAKALYAVYRLVADGQIATGSRIAAVVTGPPMNPVALSSLVVQQSPGAPILRQQPRPRRRAQPRHPVGQRVVPDVGAFHQRRTGNGHHPRQIVLIGLTVAFGQRLDQGQHRFGNPMSGKIIDGRLGVLDDIVQQRRHTLMSRPTGFGDELGHGARMMDVRPTALVPLSPVIMRGQTVHLGEGDRINRRRFDGYGHL</sequence>
<reference evidence="6 7" key="1">
    <citation type="submission" date="2019-06" db="EMBL/GenBank/DDBJ databases">
        <title>Sequencing the genomes of 1000 actinobacteria strains.</title>
        <authorList>
            <person name="Klenk H.-P."/>
        </authorList>
    </citation>
    <scope>NUCLEOTIDE SEQUENCE [LARGE SCALE GENOMIC DNA]</scope>
    <source>
        <strain evidence="6 7">DSM 45928</strain>
    </source>
</reference>
<dbReference type="AlphaFoldDB" id="A0A543AQ06"/>
<dbReference type="Gene3D" id="3.40.50.1100">
    <property type="match status" value="2"/>
</dbReference>
<protein>
    <submittedName>
        <fullName evidence="6">1-aminocyclopropane-1-carboxylate deaminase/D-cysteine desulfhydrase-like pyridoxal-dependent ACC family enzyme</fullName>
    </submittedName>
</protein>
<feature type="region of interest" description="Disordered" evidence="4">
    <location>
        <begin position="310"/>
        <end position="330"/>
    </location>
</feature>
<dbReference type="InterPro" id="IPR001926">
    <property type="entry name" value="TrpB-like_PALP"/>
</dbReference>
<evidence type="ECO:0000256" key="3">
    <source>
        <dbReference type="ARBA" id="ARBA00022898"/>
    </source>
</evidence>
<dbReference type="InParanoid" id="A0A543AQ06"/>
<dbReference type="SUPFAM" id="SSF53686">
    <property type="entry name" value="Tryptophan synthase beta subunit-like PLP-dependent enzymes"/>
    <property type="match status" value="1"/>
</dbReference>
<feature type="domain" description="Tryptophan synthase beta chain-like PALP" evidence="5">
    <location>
        <begin position="21"/>
        <end position="292"/>
    </location>
</feature>
<dbReference type="GO" id="GO:1901605">
    <property type="term" value="P:alpha-amino acid metabolic process"/>
    <property type="evidence" value="ECO:0007669"/>
    <property type="project" value="UniProtKB-ARBA"/>
</dbReference>